<dbReference type="OrthoDB" id="10431591at2759"/>
<evidence type="ECO:0000313" key="1">
    <source>
        <dbReference type="EMBL" id="KNZ56077.1"/>
    </source>
</evidence>
<accession>A0A0L6V6B3</accession>
<proteinExistence type="predicted"/>
<keyword evidence="2" id="KW-1185">Reference proteome</keyword>
<evidence type="ECO:0000313" key="2">
    <source>
        <dbReference type="Proteomes" id="UP000037035"/>
    </source>
</evidence>
<gene>
    <name evidence="1" type="ORF">VP01_24g3</name>
</gene>
<protein>
    <submittedName>
        <fullName evidence="1">Uncharacterized protein</fullName>
    </submittedName>
</protein>
<dbReference type="AlphaFoldDB" id="A0A0L6V6B3"/>
<reference evidence="1 2" key="1">
    <citation type="submission" date="2015-08" db="EMBL/GenBank/DDBJ databases">
        <title>Next Generation Sequencing and Analysis of the Genome of Puccinia sorghi L Schw, the Causal Agent of Maize Common Rust.</title>
        <authorList>
            <person name="Rochi L."/>
            <person name="Burguener G."/>
            <person name="Darino M."/>
            <person name="Turjanski A."/>
            <person name="Kreff E."/>
            <person name="Dieguez M.J."/>
            <person name="Sacco F."/>
        </authorList>
    </citation>
    <scope>NUCLEOTIDE SEQUENCE [LARGE SCALE GENOMIC DNA]</scope>
    <source>
        <strain evidence="1 2">RO10H11247</strain>
    </source>
</reference>
<sequence length="354" mass="39436">MCVRAIIGSIGSQIKDEDCLAAEGSNYAIWCDFINKKMRDMVNKLMFWPNHNSLRERIGRSIILSLVSIQAHINDILDELKTIHINFTQDDLAGLVLQNCLASEPQLAEEFDCHVEMAYQSSAKAHVMYLDTMIRIINVIHHGCLGRPLPRPSAPSFTNVSTSQHGPQCDSPQPTNLMGTHLLSQRLSNYLPNCHTTRFHRNLSLTCSNLPASQPARKIATILNTKKQDPPPFQTAPALMACMVELGDITEDLENIGFKNDVLNDPDDAPIVYSGASHHFCGGFKLFSNFHIFSSPIPLKLAIPGIIPTSLSPPLSHSQPCRRLVQFVHMTLDRTISTYTHPVKQIHPPDCAFK</sequence>
<name>A0A0L6V6B3_9BASI</name>
<dbReference type="VEuPathDB" id="FungiDB:VP01_24g3"/>
<organism evidence="1 2">
    <name type="scientific">Puccinia sorghi</name>
    <dbReference type="NCBI Taxonomy" id="27349"/>
    <lineage>
        <taxon>Eukaryota</taxon>
        <taxon>Fungi</taxon>
        <taxon>Dikarya</taxon>
        <taxon>Basidiomycota</taxon>
        <taxon>Pucciniomycotina</taxon>
        <taxon>Pucciniomycetes</taxon>
        <taxon>Pucciniales</taxon>
        <taxon>Pucciniaceae</taxon>
        <taxon>Puccinia</taxon>
    </lineage>
</organism>
<dbReference type="Proteomes" id="UP000037035">
    <property type="component" value="Unassembled WGS sequence"/>
</dbReference>
<comment type="caution">
    <text evidence="1">The sequence shown here is derived from an EMBL/GenBank/DDBJ whole genome shotgun (WGS) entry which is preliminary data.</text>
</comment>
<dbReference type="EMBL" id="LAVV01007392">
    <property type="protein sequence ID" value="KNZ56077.1"/>
    <property type="molecule type" value="Genomic_DNA"/>
</dbReference>